<evidence type="ECO:0000313" key="3">
    <source>
        <dbReference type="Proteomes" id="UP000321291"/>
    </source>
</evidence>
<dbReference type="RefSeq" id="WP_146783155.1">
    <property type="nucleotide sequence ID" value="NZ_CP042434.1"/>
</dbReference>
<keyword evidence="1" id="KW-0472">Membrane</keyword>
<keyword evidence="1" id="KW-1133">Transmembrane helix</keyword>
<dbReference type="OrthoDB" id="9807384at2"/>
<dbReference type="AlphaFoldDB" id="A0A5B8VPE2"/>
<proteinExistence type="predicted"/>
<organism evidence="2 3">
    <name type="scientific">Arachidicoccus ginsenosidivorans</name>
    <dbReference type="NCBI Taxonomy" id="496057"/>
    <lineage>
        <taxon>Bacteria</taxon>
        <taxon>Pseudomonadati</taxon>
        <taxon>Bacteroidota</taxon>
        <taxon>Chitinophagia</taxon>
        <taxon>Chitinophagales</taxon>
        <taxon>Chitinophagaceae</taxon>
        <taxon>Arachidicoccus</taxon>
    </lineage>
</organism>
<name>A0A5B8VPE2_9BACT</name>
<keyword evidence="3" id="KW-1185">Reference proteome</keyword>
<dbReference type="EMBL" id="CP042434">
    <property type="protein sequence ID" value="QEC72546.1"/>
    <property type="molecule type" value="Genomic_DNA"/>
</dbReference>
<reference evidence="2 3" key="1">
    <citation type="journal article" date="2017" name="Int. J. Syst. Evol. Microbiol.">
        <title>Arachidicoccus ginsenosidivorans sp. nov., with ginsenoside-converting activity isolated from ginseng cultivating soil.</title>
        <authorList>
            <person name="Siddiqi M.Z."/>
            <person name="Aslam Z."/>
            <person name="Im W.T."/>
        </authorList>
    </citation>
    <scope>NUCLEOTIDE SEQUENCE [LARGE SCALE GENOMIC DNA]</scope>
    <source>
        <strain evidence="2 3">Gsoil 809</strain>
    </source>
</reference>
<evidence type="ECO:0000313" key="2">
    <source>
        <dbReference type="EMBL" id="QEC72546.1"/>
    </source>
</evidence>
<dbReference type="Proteomes" id="UP000321291">
    <property type="component" value="Chromosome"/>
</dbReference>
<evidence type="ECO:0008006" key="4">
    <source>
        <dbReference type="Google" id="ProtNLM"/>
    </source>
</evidence>
<evidence type="ECO:0000256" key="1">
    <source>
        <dbReference type="SAM" id="Phobius"/>
    </source>
</evidence>
<gene>
    <name evidence="2" type="ORF">FSB73_13530</name>
</gene>
<feature type="transmembrane region" description="Helical" evidence="1">
    <location>
        <begin position="177"/>
        <end position="198"/>
    </location>
</feature>
<protein>
    <recommendedName>
        <fullName evidence="4">Protein BatD</fullName>
    </recommendedName>
</protein>
<sequence length="269" mass="30534">MQQDTVIHKQIFSGAPRYFKCLLWIALLFVLTFGGLGQRLFAQQAVVTLDRDQILLGEQVTLQLKVENLTDQAQSLKSWFKVSDTAGHIIVVKAAKMDTISVDGQTTLMQKLTITSFDSGSWQIPVIEPVVSDINHQEYTLSTHPVTLQVLPVDVSKLKDYHPLKEILAVNYKDYTWLYIIGGVLILAVILFFVLRLLKRRKAKPKSNKPVVKGPHCNGPWGKLINWKKKDSWKLANLKNSTPGYWIFAAPTLMSGFLPMPSRQHPRNW</sequence>
<keyword evidence="1" id="KW-0812">Transmembrane</keyword>
<accession>A0A5B8VPE2</accession>
<dbReference type="KEGG" id="agi:FSB73_13530"/>
<feature type="transmembrane region" description="Helical" evidence="1">
    <location>
        <begin position="21"/>
        <end position="41"/>
    </location>
</feature>